<feature type="transmembrane region" description="Helical" evidence="2">
    <location>
        <begin position="261"/>
        <end position="284"/>
    </location>
</feature>
<feature type="region of interest" description="Disordered" evidence="1">
    <location>
        <begin position="1"/>
        <end position="95"/>
    </location>
</feature>
<dbReference type="OrthoDB" id="3596604at2759"/>
<feature type="transmembrane region" description="Helical" evidence="2">
    <location>
        <begin position="186"/>
        <end position="206"/>
    </location>
</feature>
<sequence length="711" mass="79573">MATESSAEYSRIPSRDEDPHTEARDPVKRADSLPPVIQVTPSEEARTPLFPPQEAAHDSEPIPVSPPATAHESENDAVTQPLASRRTRSEPQPVRPVHTLHKEHRNSSLTAYKQRMQGSFQPSLHQLFEKDEKSTTREYRYKTQRRRLLRLTIGEWVNTLILCVAYFGILYDYSKKPTIDEAQRRIFNALTTGNSLLLGVNLAASLRSYAKLLRWRMLAVCYRPLETFDLVMGCDSLWNVVQLLLKARNHRYKYLPSRTQIFCALWLLVHLAVTILVGIIGLNYNLNTSQDHELTKNGTTSILDLNALSTGDYLLDLNSVHEQGIRGESTLTISWNTSEALEFSYNNDGTGGTAYYFQDRNPEDSTQGIITTRYISAQAYCTNYTVTEGQYGNLSYVVYNDGVKNVNQSLPEVPGDGGLLIMPRMNSTCGQRCVDLNAFQAYSEYWGVTAGVYFTCNNTVSQVTDYYGANLTSQYLVSDLVARMLAGAVGWNDIAPTAAPDGGFEEYQLYSNISDYGFEFTPGADDMANAVSTFTMGMISFLDTGSNEGIGGTRLNVTDGADPISAQVLEVTWRFAGAILGLIPFIHFVTLVLVIIWANKAIIKDDSHLAIAKVYHTLLNKMGDRGCLLRGEHIVEALDNPEVIYGWRPSNEVDKARHVDVFERGQGISPIDEPFVEGEYDGESSLSTFSDVQEESRQRRRYRDIDAAEYF</sequence>
<protein>
    <submittedName>
        <fullName evidence="3">Uncharacterized protein</fullName>
    </submittedName>
</protein>
<dbReference type="AlphaFoldDB" id="A0A0D1YVM0"/>
<organism evidence="3 4">
    <name type="scientific">Exophiala sideris</name>
    <dbReference type="NCBI Taxonomy" id="1016849"/>
    <lineage>
        <taxon>Eukaryota</taxon>
        <taxon>Fungi</taxon>
        <taxon>Dikarya</taxon>
        <taxon>Ascomycota</taxon>
        <taxon>Pezizomycotina</taxon>
        <taxon>Eurotiomycetes</taxon>
        <taxon>Chaetothyriomycetidae</taxon>
        <taxon>Chaetothyriales</taxon>
        <taxon>Herpotrichiellaceae</taxon>
        <taxon>Exophiala</taxon>
    </lineage>
</organism>
<reference evidence="3 4" key="1">
    <citation type="submission" date="2015-01" db="EMBL/GenBank/DDBJ databases">
        <title>The Genome Sequence of Exophiala sideris CBS121828.</title>
        <authorList>
            <consortium name="The Broad Institute Genomics Platform"/>
            <person name="Cuomo C."/>
            <person name="de Hoog S."/>
            <person name="Gorbushina A."/>
            <person name="Stielow B."/>
            <person name="Teixiera M."/>
            <person name="Abouelleil A."/>
            <person name="Chapman S.B."/>
            <person name="Priest M."/>
            <person name="Young S.K."/>
            <person name="Wortman J."/>
            <person name="Nusbaum C."/>
            <person name="Birren B."/>
        </authorList>
    </citation>
    <scope>NUCLEOTIDE SEQUENCE [LARGE SCALE GENOMIC DNA]</scope>
    <source>
        <strain evidence="3 4">CBS 121828</strain>
    </source>
</reference>
<feature type="transmembrane region" description="Helical" evidence="2">
    <location>
        <begin position="148"/>
        <end position="171"/>
    </location>
</feature>
<evidence type="ECO:0000313" key="3">
    <source>
        <dbReference type="EMBL" id="KIV78898.1"/>
    </source>
</evidence>
<feature type="compositionally biased region" description="Basic and acidic residues" evidence="1">
    <location>
        <begin position="13"/>
        <end position="31"/>
    </location>
</feature>
<feature type="transmembrane region" description="Helical" evidence="2">
    <location>
        <begin position="575"/>
        <end position="598"/>
    </location>
</feature>
<keyword evidence="2" id="KW-1133">Transmembrane helix</keyword>
<name>A0A0D1YVM0_9EURO</name>
<keyword evidence="2" id="KW-0812">Transmembrane</keyword>
<evidence type="ECO:0000313" key="4">
    <source>
        <dbReference type="Proteomes" id="UP000053599"/>
    </source>
</evidence>
<proteinExistence type="predicted"/>
<accession>A0A0D1YVM0</accession>
<dbReference type="HOGENOM" id="CLU_020820_0_0_1"/>
<dbReference type="Proteomes" id="UP000053599">
    <property type="component" value="Unassembled WGS sequence"/>
</dbReference>
<keyword evidence="2" id="KW-0472">Membrane</keyword>
<evidence type="ECO:0000256" key="1">
    <source>
        <dbReference type="SAM" id="MobiDB-lite"/>
    </source>
</evidence>
<dbReference type="EMBL" id="KN846953">
    <property type="protein sequence ID" value="KIV78898.1"/>
    <property type="molecule type" value="Genomic_DNA"/>
</dbReference>
<evidence type="ECO:0000256" key="2">
    <source>
        <dbReference type="SAM" id="Phobius"/>
    </source>
</evidence>
<gene>
    <name evidence="3" type="ORF">PV11_06500</name>
</gene>